<dbReference type="EMBL" id="PGTN01000039">
    <property type="protein sequence ID" value="PJF47660.1"/>
    <property type="molecule type" value="Genomic_DNA"/>
</dbReference>
<keyword evidence="6" id="KW-0742">SOS response</keyword>
<organism evidence="12 13">
    <name type="scientific">Candidatus Thermofonsia Clade 3 bacterium</name>
    <dbReference type="NCBI Taxonomy" id="2364212"/>
    <lineage>
        <taxon>Bacteria</taxon>
        <taxon>Bacillati</taxon>
        <taxon>Chloroflexota</taxon>
        <taxon>Candidatus Thermofontia</taxon>
        <taxon>Candidatus Thermofonsia Clade 3</taxon>
    </lineage>
</organism>
<comment type="function">
    <text evidence="6">The UvrABC repair system catalyzes the recognition and processing of DNA lesions. UvrC both incises the 5' and 3' sides of the lesion. The N-terminal half is responsible for the 3' incision and the C-terminal half is responsible for the 5' incision.</text>
</comment>
<dbReference type="SUPFAM" id="SSF47781">
    <property type="entry name" value="RuvA domain 2-like"/>
    <property type="match status" value="1"/>
</dbReference>
<dbReference type="InterPro" id="IPR035901">
    <property type="entry name" value="GIY-YIG_endonuc_sf"/>
</dbReference>
<dbReference type="InterPro" id="IPR036876">
    <property type="entry name" value="UVR_dom_sf"/>
</dbReference>
<dbReference type="InterPro" id="IPR047296">
    <property type="entry name" value="GIY-YIG_UvrC_Cho"/>
</dbReference>
<dbReference type="FunFam" id="3.40.1440.10:FF:000001">
    <property type="entry name" value="UvrABC system protein C"/>
    <property type="match status" value="1"/>
</dbReference>
<dbReference type="GO" id="GO:0009380">
    <property type="term" value="C:excinuclease repair complex"/>
    <property type="evidence" value="ECO:0007669"/>
    <property type="project" value="InterPro"/>
</dbReference>
<evidence type="ECO:0000256" key="8">
    <source>
        <dbReference type="SAM" id="MobiDB-lite"/>
    </source>
</evidence>
<dbReference type="Gene3D" id="3.30.420.340">
    <property type="entry name" value="UvrC, RNAse H endonuclease domain"/>
    <property type="match status" value="1"/>
</dbReference>
<dbReference type="Gene3D" id="1.10.150.20">
    <property type="entry name" value="5' to 3' exonuclease, C-terminal subdomain"/>
    <property type="match status" value="1"/>
</dbReference>
<dbReference type="PANTHER" id="PTHR30562">
    <property type="entry name" value="UVRC/OXIDOREDUCTASE"/>
    <property type="match status" value="1"/>
</dbReference>
<dbReference type="PROSITE" id="PS50164">
    <property type="entry name" value="GIY_YIG"/>
    <property type="match status" value="1"/>
</dbReference>
<dbReference type="Pfam" id="PF22920">
    <property type="entry name" value="UvrC_RNaseH"/>
    <property type="match status" value="1"/>
</dbReference>
<dbReference type="Gene3D" id="4.10.860.10">
    <property type="entry name" value="UVR domain"/>
    <property type="match status" value="1"/>
</dbReference>
<keyword evidence="1 6" id="KW-0963">Cytoplasm</keyword>
<evidence type="ECO:0000256" key="6">
    <source>
        <dbReference type="HAMAP-Rule" id="MF_00203"/>
    </source>
</evidence>
<proteinExistence type="inferred from homology"/>
<dbReference type="InterPro" id="IPR010994">
    <property type="entry name" value="RuvA_2-like"/>
</dbReference>
<dbReference type="SUPFAM" id="SSF46600">
    <property type="entry name" value="C-terminal UvrC-binding domain of UvrB"/>
    <property type="match status" value="1"/>
</dbReference>
<evidence type="ECO:0000256" key="7">
    <source>
        <dbReference type="SAM" id="Coils"/>
    </source>
</evidence>
<dbReference type="Pfam" id="PF02151">
    <property type="entry name" value="UVR"/>
    <property type="match status" value="1"/>
</dbReference>
<feature type="domain" description="UVR" evidence="9">
    <location>
        <begin position="206"/>
        <end position="241"/>
    </location>
</feature>
<dbReference type="Proteomes" id="UP000230790">
    <property type="component" value="Unassembled WGS sequence"/>
</dbReference>
<accession>A0A2M8QCZ5</accession>
<dbReference type="HAMAP" id="MF_00203">
    <property type="entry name" value="UvrC"/>
    <property type="match status" value="1"/>
</dbReference>
<evidence type="ECO:0000256" key="1">
    <source>
        <dbReference type="ARBA" id="ARBA00022490"/>
    </source>
</evidence>
<evidence type="ECO:0000259" key="9">
    <source>
        <dbReference type="PROSITE" id="PS50151"/>
    </source>
</evidence>
<dbReference type="InterPro" id="IPR050066">
    <property type="entry name" value="UvrABC_protein_C"/>
</dbReference>
<dbReference type="Pfam" id="PF14520">
    <property type="entry name" value="HHH_5"/>
    <property type="match status" value="1"/>
</dbReference>
<dbReference type="PROSITE" id="PS50151">
    <property type="entry name" value="UVR"/>
    <property type="match status" value="1"/>
</dbReference>
<gene>
    <name evidence="6" type="primary">uvrC</name>
    <name evidence="12" type="ORF">CUN48_07535</name>
</gene>
<comment type="subcellular location">
    <subcellularLocation>
        <location evidence="6">Cytoplasm</location>
    </subcellularLocation>
</comment>
<keyword evidence="3 6" id="KW-0228">DNA excision</keyword>
<evidence type="ECO:0000256" key="2">
    <source>
        <dbReference type="ARBA" id="ARBA00022763"/>
    </source>
</evidence>
<sequence>MAIPEHLEATVRNLPALPGCYLFYDSRGEVIYVGKAVNLRSRVRSYFNPHTWAFNPKTARLVKEIARIEFVVRGSELEALIQEAELIKKHRPRYNIRLKDDKRYPYLKVTWQDDFPTVTVTRRIERDGARYYGPYSSAKAVYATRDALRKMFPFLNCDRVITGHDARACLYYDIKLCSGPCIGAISRAEYRANIQRLCDFLEGKSEQVIADVRARMERASSAYQFEKAAEYRDQLKALEHVVEKQRIVSSAGTDQDVIAFARDEGETCVQVLFIRGGKLLGQEYFVLDGAEGEDDQSVLDAFIKRFYDEAAYVPPEVLLPTMVEEANIIENWLKQKRGTAVKIRAPQAGADASLVELARQNAQEQLATLKAQWREDSVRQEAVLKELQEALDLPRLPARIECYDISNTQGAAIVGSLVVFVHGVPKKSDYRRFNIRDIAGPNDFESLRQMLRRRFQRWQDAHGGNPGQGDGAQPQDARPLVPLASPSPGLRQRDDASWALLPDLVIIDGGKGQLGVAVEVLREFELAHIVPVASLAKQKEEIFRPGRADPILLPRNAQSFFLVQRIRDEAHRFGITGHRRQREKIGLASQLDALAGVGPARRKKLLTTFGSIEAIRAASVEELAKVVPRPVAEAIKEGLGG</sequence>
<evidence type="ECO:0000256" key="3">
    <source>
        <dbReference type="ARBA" id="ARBA00022769"/>
    </source>
</evidence>
<dbReference type="InterPro" id="IPR001943">
    <property type="entry name" value="UVR_dom"/>
</dbReference>
<keyword evidence="7" id="KW-0175">Coiled coil</keyword>
<dbReference type="GO" id="GO:0009432">
    <property type="term" value="P:SOS response"/>
    <property type="evidence" value="ECO:0007669"/>
    <property type="project" value="UniProtKB-UniRule"/>
</dbReference>
<dbReference type="InterPro" id="IPR038476">
    <property type="entry name" value="UvrC_RNase_H_dom_sf"/>
</dbReference>
<dbReference type="GO" id="GO:0009381">
    <property type="term" value="F:excinuclease ABC activity"/>
    <property type="evidence" value="ECO:0007669"/>
    <property type="project" value="UniProtKB-UniRule"/>
</dbReference>
<comment type="subunit">
    <text evidence="6">Interacts with UvrB in an incision complex.</text>
</comment>
<keyword evidence="2 6" id="KW-0227">DNA damage</keyword>
<dbReference type="GO" id="GO:0006289">
    <property type="term" value="P:nucleotide-excision repair"/>
    <property type="evidence" value="ECO:0007669"/>
    <property type="project" value="UniProtKB-UniRule"/>
</dbReference>
<keyword evidence="4 6" id="KW-0267">Excision nuclease</keyword>
<dbReference type="PANTHER" id="PTHR30562:SF1">
    <property type="entry name" value="UVRABC SYSTEM PROTEIN C"/>
    <property type="match status" value="1"/>
</dbReference>
<dbReference type="SUPFAM" id="SSF82771">
    <property type="entry name" value="GIY-YIG endonuclease"/>
    <property type="match status" value="1"/>
</dbReference>
<dbReference type="NCBIfam" id="TIGR00194">
    <property type="entry name" value="uvrC"/>
    <property type="match status" value="1"/>
</dbReference>
<keyword evidence="5 6" id="KW-0234">DNA repair</keyword>
<dbReference type="InterPro" id="IPR001162">
    <property type="entry name" value="UvrC_RNase_H_dom"/>
</dbReference>
<feature type="domain" description="UvrC family homology region profile" evidence="11">
    <location>
        <begin position="257"/>
        <end position="521"/>
    </location>
</feature>
<evidence type="ECO:0000256" key="5">
    <source>
        <dbReference type="ARBA" id="ARBA00023204"/>
    </source>
</evidence>
<protein>
    <recommendedName>
        <fullName evidence="6">UvrABC system protein C</fullName>
        <shortName evidence="6">Protein UvrC</shortName>
    </recommendedName>
    <alternativeName>
        <fullName evidence="6">Excinuclease ABC subunit C</fullName>
    </alternativeName>
</protein>
<reference evidence="12 13" key="1">
    <citation type="submission" date="2017-11" db="EMBL/GenBank/DDBJ databases">
        <title>Evolution of Phototrophy in the Chloroflexi Phylum Driven by Horizontal Gene Transfer.</title>
        <authorList>
            <person name="Ward L.M."/>
            <person name="Hemp J."/>
            <person name="Shih P.M."/>
            <person name="Mcglynn S.E."/>
            <person name="Fischer W."/>
        </authorList>
    </citation>
    <scope>NUCLEOTIDE SEQUENCE [LARGE SCALE GENOMIC DNA]</scope>
    <source>
        <strain evidence="12">JP3_7</strain>
    </source>
</reference>
<name>A0A2M8QCZ5_9CHLR</name>
<feature type="domain" description="GIY-YIG" evidence="10">
    <location>
        <begin position="16"/>
        <end position="96"/>
    </location>
</feature>
<comment type="similarity">
    <text evidence="6">Belongs to the UvrC family.</text>
</comment>
<dbReference type="GO" id="GO:0003677">
    <property type="term" value="F:DNA binding"/>
    <property type="evidence" value="ECO:0007669"/>
    <property type="project" value="UniProtKB-UniRule"/>
</dbReference>
<evidence type="ECO:0000256" key="4">
    <source>
        <dbReference type="ARBA" id="ARBA00022881"/>
    </source>
</evidence>
<feature type="region of interest" description="Disordered" evidence="8">
    <location>
        <begin position="459"/>
        <end position="490"/>
    </location>
</feature>
<dbReference type="SMART" id="SM00465">
    <property type="entry name" value="GIYc"/>
    <property type="match status" value="1"/>
</dbReference>
<feature type="coiled-coil region" evidence="7">
    <location>
        <begin position="352"/>
        <end position="390"/>
    </location>
</feature>
<dbReference type="AlphaFoldDB" id="A0A2M8QCZ5"/>
<dbReference type="InterPro" id="IPR000305">
    <property type="entry name" value="GIY-YIG_endonuc"/>
</dbReference>
<dbReference type="Pfam" id="PF01541">
    <property type="entry name" value="GIY-YIG"/>
    <property type="match status" value="1"/>
</dbReference>
<evidence type="ECO:0000313" key="13">
    <source>
        <dbReference type="Proteomes" id="UP000230790"/>
    </source>
</evidence>
<dbReference type="PROSITE" id="PS50165">
    <property type="entry name" value="UVRC"/>
    <property type="match status" value="1"/>
</dbReference>
<evidence type="ECO:0000259" key="11">
    <source>
        <dbReference type="PROSITE" id="PS50165"/>
    </source>
</evidence>
<dbReference type="CDD" id="cd10434">
    <property type="entry name" value="GIY-YIG_UvrC_Cho"/>
    <property type="match status" value="1"/>
</dbReference>
<dbReference type="GO" id="GO:0005737">
    <property type="term" value="C:cytoplasm"/>
    <property type="evidence" value="ECO:0007669"/>
    <property type="project" value="UniProtKB-SubCell"/>
</dbReference>
<evidence type="ECO:0000259" key="10">
    <source>
        <dbReference type="PROSITE" id="PS50164"/>
    </source>
</evidence>
<evidence type="ECO:0000313" key="12">
    <source>
        <dbReference type="EMBL" id="PJF47660.1"/>
    </source>
</evidence>
<comment type="caution">
    <text evidence="12">The sequence shown here is derived from an EMBL/GenBank/DDBJ whole genome shotgun (WGS) entry which is preliminary data.</text>
</comment>
<dbReference type="InterPro" id="IPR004791">
    <property type="entry name" value="UvrC"/>
</dbReference>
<dbReference type="NCBIfam" id="NF001824">
    <property type="entry name" value="PRK00558.1-5"/>
    <property type="match status" value="1"/>
</dbReference>
<dbReference type="Gene3D" id="3.40.1440.10">
    <property type="entry name" value="GIY-YIG endonuclease"/>
    <property type="match status" value="1"/>
</dbReference>
<dbReference type="Pfam" id="PF08459">
    <property type="entry name" value="UvrC_RNaseH_dom"/>
    <property type="match status" value="1"/>
</dbReference>